<dbReference type="InterPro" id="IPR003488">
    <property type="entry name" value="DprA"/>
</dbReference>
<name>A0AAW9QD15_9BURK</name>
<reference evidence="4 5" key="1">
    <citation type="submission" date="2024-02" db="EMBL/GenBank/DDBJ databases">
        <title>Genome sequence of Aquincola sp. MAHUQ-54.</title>
        <authorList>
            <person name="Huq M.A."/>
        </authorList>
    </citation>
    <scope>NUCLEOTIDE SEQUENCE [LARGE SCALE GENOMIC DNA]</scope>
    <source>
        <strain evidence="4 5">MAHUQ-54</strain>
    </source>
</reference>
<dbReference type="AlphaFoldDB" id="A0AAW9QD15"/>
<dbReference type="InterPro" id="IPR010994">
    <property type="entry name" value="RuvA_2-like"/>
</dbReference>
<dbReference type="RefSeq" id="WP_332290588.1">
    <property type="nucleotide sequence ID" value="NZ_JAZIBG010000028.1"/>
</dbReference>
<dbReference type="SUPFAM" id="SSF102405">
    <property type="entry name" value="MCP/YpsA-like"/>
    <property type="match status" value="1"/>
</dbReference>
<evidence type="ECO:0000259" key="2">
    <source>
        <dbReference type="Pfam" id="PF02481"/>
    </source>
</evidence>
<accession>A0AAW9QD15</accession>
<dbReference type="SUPFAM" id="SSF47781">
    <property type="entry name" value="RuvA domain 2-like"/>
    <property type="match status" value="1"/>
</dbReference>
<sequence>MDTDELTAWLRLLETPGIGRSRARRLMAAFGSPQAAVQAPQAALADVIGPALALALSTPSDGLTHLIEGTLAWLARGEQRAVITLGDPAYPALLLETADPPLMLYAQGRLELLAKPSIAIVGSRRPSAQGADNAKAFGAALSAAGFTVVSGMALGVDGAAHQGALDGPGSTIAVVGTGLDRVYPGRHRALAHRIAREGLLLSEFALGSLPLREHFPLRNRIIAGMTRGTLVVEAALASGSLITARLAAEGGREVFAIPGSIHAPQSRGCHALIRQGAALVEQVEDILCELRAWSPVQASPPAARPAQVPDDTDPVLRALGHEPATLDALIDRCGWPAPRLNARLLELELDGAVTRLPGGFFQRRGLA</sequence>
<comment type="similarity">
    <text evidence="1">Belongs to the DprA/Smf family.</text>
</comment>
<dbReference type="NCBIfam" id="TIGR00732">
    <property type="entry name" value="dprA"/>
    <property type="match status" value="1"/>
</dbReference>
<comment type="caution">
    <text evidence="4">The sequence shown here is derived from an EMBL/GenBank/DDBJ whole genome shotgun (WGS) entry which is preliminary data.</text>
</comment>
<evidence type="ECO:0000259" key="3">
    <source>
        <dbReference type="Pfam" id="PF17782"/>
    </source>
</evidence>
<dbReference type="InterPro" id="IPR057666">
    <property type="entry name" value="DrpA_SLOG"/>
</dbReference>
<dbReference type="Pfam" id="PF21102">
    <property type="entry name" value="DprA_N"/>
    <property type="match status" value="1"/>
</dbReference>
<protein>
    <submittedName>
        <fullName evidence="4">DNA-processing protein DprA</fullName>
    </submittedName>
</protein>
<gene>
    <name evidence="4" type="primary">dprA</name>
    <name evidence="4" type="ORF">V4F39_15165</name>
</gene>
<dbReference type="Pfam" id="PF17782">
    <property type="entry name" value="WHD_DprA"/>
    <property type="match status" value="1"/>
</dbReference>
<evidence type="ECO:0000313" key="5">
    <source>
        <dbReference type="Proteomes" id="UP001336250"/>
    </source>
</evidence>
<dbReference type="InterPro" id="IPR041614">
    <property type="entry name" value="DprA_WH"/>
</dbReference>
<organism evidence="4 5">
    <name type="scientific">Aquincola agrisoli</name>
    <dbReference type="NCBI Taxonomy" id="3119538"/>
    <lineage>
        <taxon>Bacteria</taxon>
        <taxon>Pseudomonadati</taxon>
        <taxon>Pseudomonadota</taxon>
        <taxon>Betaproteobacteria</taxon>
        <taxon>Burkholderiales</taxon>
        <taxon>Sphaerotilaceae</taxon>
        <taxon>Aquincola</taxon>
    </lineage>
</organism>
<dbReference type="Gene3D" id="3.40.50.450">
    <property type="match status" value="1"/>
</dbReference>
<dbReference type="InterPro" id="IPR036388">
    <property type="entry name" value="WH-like_DNA-bd_sf"/>
</dbReference>
<evidence type="ECO:0000256" key="1">
    <source>
        <dbReference type="ARBA" id="ARBA00006525"/>
    </source>
</evidence>
<dbReference type="Gene3D" id="1.10.10.10">
    <property type="entry name" value="Winged helix-like DNA-binding domain superfamily/Winged helix DNA-binding domain"/>
    <property type="match status" value="1"/>
</dbReference>
<dbReference type="Pfam" id="PF02481">
    <property type="entry name" value="DNA_processg_A"/>
    <property type="match status" value="1"/>
</dbReference>
<dbReference type="GO" id="GO:0009294">
    <property type="term" value="P:DNA-mediated transformation"/>
    <property type="evidence" value="ECO:0007669"/>
    <property type="project" value="InterPro"/>
</dbReference>
<dbReference type="PANTHER" id="PTHR43022">
    <property type="entry name" value="PROTEIN SMF"/>
    <property type="match status" value="1"/>
</dbReference>
<feature type="domain" description="Smf/DprA SLOG" evidence="2">
    <location>
        <begin position="82"/>
        <end position="290"/>
    </location>
</feature>
<keyword evidence="5" id="KW-1185">Reference proteome</keyword>
<dbReference type="EMBL" id="JAZIBG010000028">
    <property type="protein sequence ID" value="MEF7615261.1"/>
    <property type="molecule type" value="Genomic_DNA"/>
</dbReference>
<proteinExistence type="inferred from homology"/>
<dbReference type="PANTHER" id="PTHR43022:SF1">
    <property type="entry name" value="PROTEIN SMF"/>
    <property type="match status" value="1"/>
</dbReference>
<dbReference type="Proteomes" id="UP001336250">
    <property type="component" value="Unassembled WGS sequence"/>
</dbReference>
<feature type="domain" description="DprA winged helix" evidence="3">
    <location>
        <begin position="300"/>
        <end position="359"/>
    </location>
</feature>
<evidence type="ECO:0000313" key="4">
    <source>
        <dbReference type="EMBL" id="MEF7615261.1"/>
    </source>
</evidence>